<evidence type="ECO:0000313" key="2">
    <source>
        <dbReference type="Proteomes" id="UP001197609"/>
    </source>
</evidence>
<organism evidence="1 2">
    <name type="scientific">Candidatus Methylomirabilis tolerans</name>
    <dbReference type="NCBI Taxonomy" id="3123416"/>
    <lineage>
        <taxon>Bacteria</taxon>
        <taxon>Candidatus Methylomirabilota</taxon>
        <taxon>Candidatus Methylomirabilia</taxon>
        <taxon>Candidatus Methylomirabilales</taxon>
        <taxon>Candidatus Methylomirabilaceae</taxon>
        <taxon>Candidatus Methylomirabilis</taxon>
    </lineage>
</organism>
<reference evidence="1 2" key="1">
    <citation type="journal article" date="2021" name="bioRxiv">
        <title>Unraveling nitrogen, sulfur and carbon metabolic pathways and microbial community transcriptional responses to substrate deprivation and toxicity stresses in a bioreactor mimicking anoxic brackish coastal sediment conditions.</title>
        <authorList>
            <person name="Martins P.D."/>
            <person name="Echeveste M.J."/>
            <person name="Arshad A."/>
            <person name="Kurth J."/>
            <person name="Ouboter H."/>
            <person name="Jetten M.S.M."/>
            <person name="Welte C.U."/>
        </authorList>
    </citation>
    <scope>NUCLEOTIDE SEQUENCE [LARGE SCALE GENOMIC DNA]</scope>
    <source>
        <strain evidence="1">MAG_38</strain>
    </source>
</reference>
<dbReference type="Proteomes" id="UP001197609">
    <property type="component" value="Unassembled WGS sequence"/>
</dbReference>
<dbReference type="EMBL" id="JAIOIU010000080">
    <property type="protein sequence ID" value="MBZ0159790.1"/>
    <property type="molecule type" value="Genomic_DNA"/>
</dbReference>
<comment type="caution">
    <text evidence="1">The sequence shown here is derived from an EMBL/GenBank/DDBJ whole genome shotgun (WGS) entry which is preliminary data.</text>
</comment>
<evidence type="ECO:0000313" key="1">
    <source>
        <dbReference type="EMBL" id="MBZ0159790.1"/>
    </source>
</evidence>
<dbReference type="InterPro" id="IPR035093">
    <property type="entry name" value="RelE/ParE_toxin_dom_sf"/>
</dbReference>
<protein>
    <submittedName>
        <fullName evidence="1">Type II toxin-antitoxin system RelE/ParE family toxin</fullName>
    </submittedName>
</protein>
<dbReference type="AlphaFoldDB" id="A0AAJ1AJM2"/>
<proteinExistence type="predicted"/>
<accession>A0AAJ1AJM2</accession>
<dbReference type="Gene3D" id="3.30.2310.20">
    <property type="entry name" value="RelE-like"/>
    <property type="match status" value="1"/>
</dbReference>
<gene>
    <name evidence="1" type="ORF">K8G79_06625</name>
</gene>
<name>A0AAJ1AJM2_9BACT</name>
<sequence length="113" mass="12567">MFESVSNSPVRRIIGIQKSPHQDIYNDDSRLYEHSASGTTAGIQTKHAHGLRLILGRSNVARAPRGMGLPRLDLHLPKGDRTGTWAVSVSGNWHITFALSGRDVVNVDYEDYR</sequence>